<evidence type="ECO:0000313" key="2">
    <source>
        <dbReference type="EMBL" id="ONI11341.1"/>
    </source>
</evidence>
<reference evidence="2 3" key="1">
    <citation type="journal article" date="2013" name="Nat. Genet.">
        <title>The high-quality draft genome of peach (Prunus persica) identifies unique patterns of genetic diversity, domestication and genome evolution.</title>
        <authorList>
            <consortium name="International Peach Genome Initiative"/>
            <person name="Verde I."/>
            <person name="Abbott A.G."/>
            <person name="Scalabrin S."/>
            <person name="Jung S."/>
            <person name="Shu S."/>
            <person name="Marroni F."/>
            <person name="Zhebentyayeva T."/>
            <person name="Dettori M.T."/>
            <person name="Grimwood J."/>
            <person name="Cattonaro F."/>
            <person name="Zuccolo A."/>
            <person name="Rossini L."/>
            <person name="Jenkins J."/>
            <person name="Vendramin E."/>
            <person name="Meisel L.A."/>
            <person name="Decroocq V."/>
            <person name="Sosinski B."/>
            <person name="Prochnik S."/>
            <person name="Mitros T."/>
            <person name="Policriti A."/>
            <person name="Cipriani G."/>
            <person name="Dondini L."/>
            <person name="Ficklin S."/>
            <person name="Goodstein D.M."/>
            <person name="Xuan P."/>
            <person name="Del Fabbro C."/>
            <person name="Aramini V."/>
            <person name="Copetti D."/>
            <person name="Gonzalez S."/>
            <person name="Horner D.S."/>
            <person name="Falchi R."/>
            <person name="Lucas S."/>
            <person name="Mica E."/>
            <person name="Maldonado J."/>
            <person name="Lazzari B."/>
            <person name="Bielenberg D."/>
            <person name="Pirona R."/>
            <person name="Miculan M."/>
            <person name="Barakat A."/>
            <person name="Testolin R."/>
            <person name="Stella A."/>
            <person name="Tartarini S."/>
            <person name="Tonutti P."/>
            <person name="Arus P."/>
            <person name="Orellana A."/>
            <person name="Wells C."/>
            <person name="Main D."/>
            <person name="Vizzotto G."/>
            <person name="Silva H."/>
            <person name="Salamini F."/>
            <person name="Schmutz J."/>
            <person name="Morgante M."/>
            <person name="Rokhsar D.S."/>
        </authorList>
    </citation>
    <scope>NUCLEOTIDE SEQUENCE [LARGE SCALE GENOMIC DNA]</scope>
    <source>
        <strain evidence="3">cv. Nemared</strain>
    </source>
</reference>
<dbReference type="Gramene" id="ONI11341">
    <property type="protein sequence ID" value="ONI11341"/>
    <property type="gene ID" value="PRUPE_4G102600"/>
</dbReference>
<gene>
    <name evidence="2" type="ORF">PRUPE_4G102600</name>
</gene>
<feature type="region of interest" description="Disordered" evidence="1">
    <location>
        <begin position="106"/>
        <end position="128"/>
    </location>
</feature>
<dbReference type="AlphaFoldDB" id="A0A251PIE5"/>
<proteinExistence type="predicted"/>
<organism evidence="2 3">
    <name type="scientific">Prunus persica</name>
    <name type="common">Peach</name>
    <name type="synonym">Amygdalus persica</name>
    <dbReference type="NCBI Taxonomy" id="3760"/>
    <lineage>
        <taxon>Eukaryota</taxon>
        <taxon>Viridiplantae</taxon>
        <taxon>Streptophyta</taxon>
        <taxon>Embryophyta</taxon>
        <taxon>Tracheophyta</taxon>
        <taxon>Spermatophyta</taxon>
        <taxon>Magnoliopsida</taxon>
        <taxon>eudicotyledons</taxon>
        <taxon>Gunneridae</taxon>
        <taxon>Pentapetalae</taxon>
        <taxon>rosids</taxon>
        <taxon>fabids</taxon>
        <taxon>Rosales</taxon>
        <taxon>Rosaceae</taxon>
        <taxon>Amygdaloideae</taxon>
        <taxon>Amygdaleae</taxon>
        <taxon>Prunus</taxon>
    </lineage>
</organism>
<evidence type="ECO:0000256" key="1">
    <source>
        <dbReference type="SAM" id="MobiDB-lite"/>
    </source>
</evidence>
<protein>
    <submittedName>
        <fullName evidence="2">Uncharacterized protein</fullName>
    </submittedName>
</protein>
<dbReference type="Proteomes" id="UP000006882">
    <property type="component" value="Chromosome G4"/>
</dbReference>
<accession>A0A251PIE5</accession>
<keyword evidence="3" id="KW-1185">Reference proteome</keyword>
<name>A0A251PIE5_PRUPE</name>
<dbReference type="EMBL" id="CM007654">
    <property type="protein sequence ID" value="ONI11341.1"/>
    <property type="molecule type" value="Genomic_DNA"/>
</dbReference>
<sequence>MAFSNLTTFLYLLFLGPLLFSFHLCLASRLMMELKKPSTTMQLGSDPSSPFSNLMKPTLPFFQDLPNPVENMNTLLPFPGFPTIPKIPPIPKFPFIPTMPSVNPFLPQPPVPKNSESMISRNEAKASP</sequence>
<evidence type="ECO:0000313" key="3">
    <source>
        <dbReference type="Proteomes" id="UP000006882"/>
    </source>
</evidence>